<sequence length="110" mass="11803">MGLRDAAMRERSLEHAGMDVPVMLQEAKASRSVGSQESLSGDRGRHCHGQSQRQPQPPPALEEGASPQQAQHAPQSPHAQSPHHGQQHTTAEAAAQQVQQQASQQPQQPG</sequence>
<keyword evidence="3" id="KW-1185">Reference proteome</keyword>
<gene>
    <name evidence="2" type="ORF">TSOC_011778</name>
</gene>
<reference evidence="2 3" key="1">
    <citation type="journal article" date="2017" name="Mol. Biol. Evol.">
        <title>The 4-celled Tetrabaena socialis nuclear genome reveals the essential components for genetic control of cell number at the origin of multicellularity in the volvocine lineage.</title>
        <authorList>
            <person name="Featherston J."/>
            <person name="Arakaki Y."/>
            <person name="Hanschen E.R."/>
            <person name="Ferris P.J."/>
            <person name="Michod R.E."/>
            <person name="Olson B.J.S.C."/>
            <person name="Nozaki H."/>
            <person name="Durand P.M."/>
        </authorList>
    </citation>
    <scope>NUCLEOTIDE SEQUENCE [LARGE SCALE GENOMIC DNA]</scope>
    <source>
        <strain evidence="2 3">NIES-571</strain>
    </source>
</reference>
<name>A0A2J7ZPR9_9CHLO</name>
<feature type="compositionally biased region" description="Basic and acidic residues" evidence="1">
    <location>
        <begin position="1"/>
        <end position="17"/>
    </location>
</feature>
<dbReference type="AlphaFoldDB" id="A0A2J7ZPR9"/>
<evidence type="ECO:0000313" key="2">
    <source>
        <dbReference type="EMBL" id="PNH02261.1"/>
    </source>
</evidence>
<feature type="region of interest" description="Disordered" evidence="1">
    <location>
        <begin position="1"/>
        <end position="110"/>
    </location>
</feature>
<protein>
    <submittedName>
        <fullName evidence="2">Uncharacterized protein</fullName>
    </submittedName>
</protein>
<comment type="caution">
    <text evidence="2">The sequence shown here is derived from an EMBL/GenBank/DDBJ whole genome shotgun (WGS) entry which is preliminary data.</text>
</comment>
<accession>A0A2J7ZPR9</accession>
<proteinExistence type="predicted"/>
<evidence type="ECO:0000313" key="3">
    <source>
        <dbReference type="Proteomes" id="UP000236333"/>
    </source>
</evidence>
<evidence type="ECO:0000256" key="1">
    <source>
        <dbReference type="SAM" id="MobiDB-lite"/>
    </source>
</evidence>
<dbReference type="EMBL" id="PGGS01000689">
    <property type="protein sequence ID" value="PNH02261.1"/>
    <property type="molecule type" value="Genomic_DNA"/>
</dbReference>
<feature type="compositionally biased region" description="Low complexity" evidence="1">
    <location>
        <begin position="64"/>
        <end position="110"/>
    </location>
</feature>
<dbReference type="Proteomes" id="UP000236333">
    <property type="component" value="Unassembled WGS sequence"/>
</dbReference>
<feature type="non-terminal residue" evidence="2">
    <location>
        <position position="110"/>
    </location>
</feature>
<organism evidence="2 3">
    <name type="scientific">Tetrabaena socialis</name>
    <dbReference type="NCBI Taxonomy" id="47790"/>
    <lineage>
        <taxon>Eukaryota</taxon>
        <taxon>Viridiplantae</taxon>
        <taxon>Chlorophyta</taxon>
        <taxon>core chlorophytes</taxon>
        <taxon>Chlorophyceae</taxon>
        <taxon>CS clade</taxon>
        <taxon>Chlamydomonadales</taxon>
        <taxon>Tetrabaenaceae</taxon>
        <taxon>Tetrabaena</taxon>
    </lineage>
</organism>